<dbReference type="GO" id="GO:0016540">
    <property type="term" value="P:protein autoprocessing"/>
    <property type="evidence" value="ECO:0007669"/>
    <property type="project" value="InterPro"/>
</dbReference>
<reference evidence="6" key="1">
    <citation type="submission" date="2021-02" db="EMBL/GenBank/DDBJ databases">
        <authorList>
            <person name="Nowell W R."/>
        </authorList>
    </citation>
    <scope>NUCLEOTIDE SEQUENCE</scope>
</reference>
<evidence type="ECO:0000256" key="1">
    <source>
        <dbReference type="ARBA" id="ARBA00022473"/>
    </source>
</evidence>
<dbReference type="EMBL" id="CAJNOM010000099">
    <property type="protein sequence ID" value="CAF1045216.1"/>
    <property type="molecule type" value="Genomic_DNA"/>
</dbReference>
<dbReference type="InterPro" id="IPR036844">
    <property type="entry name" value="Hint_dom_sf"/>
</dbReference>
<proteinExistence type="predicted"/>
<evidence type="ECO:0000313" key="6">
    <source>
        <dbReference type="EMBL" id="CAF1024969.1"/>
    </source>
</evidence>
<dbReference type="InterPro" id="IPR001767">
    <property type="entry name" value="Hedgehog_Hint"/>
</dbReference>
<feature type="domain" description="Hint" evidence="4">
    <location>
        <begin position="378"/>
        <end position="422"/>
    </location>
</feature>
<evidence type="ECO:0000256" key="2">
    <source>
        <dbReference type="ARBA" id="ARBA00022729"/>
    </source>
</evidence>
<dbReference type="InterPro" id="IPR003587">
    <property type="entry name" value="Hint_dom_N"/>
</dbReference>
<feature type="domain" description="Hint" evidence="5">
    <location>
        <begin position="272"/>
        <end position="374"/>
    </location>
</feature>
<evidence type="ECO:0000259" key="4">
    <source>
        <dbReference type="SMART" id="SM00305"/>
    </source>
</evidence>
<evidence type="ECO:0000313" key="7">
    <source>
        <dbReference type="EMBL" id="CAF1045216.1"/>
    </source>
</evidence>
<feature type="compositionally biased region" description="Low complexity" evidence="3">
    <location>
        <begin position="176"/>
        <end position="256"/>
    </location>
</feature>
<dbReference type="PANTHER" id="PTHR11889">
    <property type="entry name" value="HEDGEHOG"/>
    <property type="match status" value="1"/>
</dbReference>
<feature type="compositionally biased region" description="Polar residues" evidence="3">
    <location>
        <begin position="146"/>
        <end position="175"/>
    </location>
</feature>
<keyword evidence="8" id="KW-1185">Reference proteome</keyword>
<gene>
    <name evidence="6" type="ORF">BJG266_LOCUS17208</name>
    <name evidence="7" type="ORF">QVE165_LOCUS17300</name>
</gene>
<sequence>MSSQSLEEYRLDRGWIDSNYYITFNPNFDNLFDGKLFIGYLLRETPIDYITLTYYDRYDNIVIDFNGRPLIFTSSSHKFGHLIESLPRETNYYYIKFIFNLQSNSGFDPDKVFFHCSQSTTSTSIATPIATSTTDSTMESTKDSTMESTAHSTIEPTAVSTLESTTDSTPESTVHSTIESTTYSTSESTIHSTIESTADSTPESTTDSTMESTTDSTPDSTAHSTIESTTHSTIQSTVDSTSESTTDSAMESTTHSSTEHSSTDSSTDSSTPSCFFGGDQVRLVNGDITTISELRSGMKVYSMNNRDKIVEDEVIMMLHHDPDGTDLFCVIETSDPRYKLSVTCDHYVAVSDGSKTQYLMSNHVKSTEHFVYVQNDLNHQLELVQVKNVIRLYKTGLYSLTTNEGTLVVNNIVASCYSNVTSITTAHNILGLFRVYYRVAKWFSVEEPFKMRTNGIPKPTGIIVLQTTTQYHTASHRLDDEHQV</sequence>
<dbReference type="Proteomes" id="UP000663877">
    <property type="component" value="Unassembled WGS sequence"/>
</dbReference>
<dbReference type="Pfam" id="PF01079">
    <property type="entry name" value="Hint"/>
    <property type="match status" value="1"/>
</dbReference>
<dbReference type="InterPro" id="IPR050387">
    <property type="entry name" value="Hedgehog_Signaling"/>
</dbReference>
<dbReference type="GO" id="GO:0007267">
    <property type="term" value="P:cell-cell signaling"/>
    <property type="evidence" value="ECO:0007669"/>
    <property type="project" value="InterPro"/>
</dbReference>
<dbReference type="PANTHER" id="PTHR11889:SF31">
    <property type="entry name" value="PROTEIN HEDGEHOG"/>
    <property type="match status" value="1"/>
</dbReference>
<evidence type="ECO:0000313" key="8">
    <source>
        <dbReference type="Proteomes" id="UP000663832"/>
    </source>
</evidence>
<dbReference type="AlphaFoldDB" id="A0A814IJY6"/>
<keyword evidence="2" id="KW-0732">Signal</keyword>
<dbReference type="OrthoDB" id="6054784at2759"/>
<comment type="caution">
    <text evidence="6">The sequence shown here is derived from an EMBL/GenBank/DDBJ whole genome shotgun (WGS) entry which is preliminary data.</text>
</comment>
<dbReference type="InterPro" id="IPR001657">
    <property type="entry name" value="Hedgehog"/>
</dbReference>
<name>A0A814IJY6_9BILA</name>
<dbReference type="CDD" id="cd00081">
    <property type="entry name" value="Hint"/>
    <property type="match status" value="1"/>
</dbReference>
<dbReference type="SMART" id="SM00305">
    <property type="entry name" value="HintC"/>
    <property type="match status" value="1"/>
</dbReference>
<organism evidence="6 9">
    <name type="scientific">Adineta steineri</name>
    <dbReference type="NCBI Taxonomy" id="433720"/>
    <lineage>
        <taxon>Eukaryota</taxon>
        <taxon>Metazoa</taxon>
        <taxon>Spiralia</taxon>
        <taxon>Gnathifera</taxon>
        <taxon>Rotifera</taxon>
        <taxon>Eurotatoria</taxon>
        <taxon>Bdelloidea</taxon>
        <taxon>Adinetida</taxon>
        <taxon>Adinetidae</taxon>
        <taxon>Adineta</taxon>
    </lineage>
</organism>
<evidence type="ECO:0000256" key="3">
    <source>
        <dbReference type="SAM" id="MobiDB-lite"/>
    </source>
</evidence>
<keyword evidence="1" id="KW-0217">Developmental protein</keyword>
<feature type="region of interest" description="Disordered" evidence="3">
    <location>
        <begin position="132"/>
        <end position="272"/>
    </location>
</feature>
<accession>A0A814IJY6</accession>
<dbReference type="Gene3D" id="2.170.16.10">
    <property type="entry name" value="Hedgehog/Intein (Hint) domain"/>
    <property type="match status" value="1"/>
</dbReference>
<dbReference type="PRINTS" id="PR00632">
    <property type="entry name" value="SONICHHOG"/>
</dbReference>
<evidence type="ECO:0000313" key="9">
    <source>
        <dbReference type="Proteomes" id="UP000663877"/>
    </source>
</evidence>
<protein>
    <submittedName>
        <fullName evidence="6">Uncharacterized protein</fullName>
    </submittedName>
</protein>
<dbReference type="EMBL" id="CAJNOI010000082">
    <property type="protein sequence ID" value="CAF1024969.1"/>
    <property type="molecule type" value="Genomic_DNA"/>
</dbReference>
<dbReference type="SUPFAM" id="SSF51294">
    <property type="entry name" value="Hedgehog/intein (Hint) domain"/>
    <property type="match status" value="1"/>
</dbReference>
<evidence type="ECO:0000259" key="5">
    <source>
        <dbReference type="SMART" id="SM00306"/>
    </source>
</evidence>
<dbReference type="SMART" id="SM00306">
    <property type="entry name" value="HintN"/>
    <property type="match status" value="1"/>
</dbReference>
<dbReference type="InterPro" id="IPR003586">
    <property type="entry name" value="Hint_dom_C"/>
</dbReference>
<dbReference type="Proteomes" id="UP000663832">
    <property type="component" value="Unassembled WGS sequence"/>
</dbReference>